<gene>
    <name evidence="1" type="ORF">KI387_003537</name>
</gene>
<dbReference type="AlphaFoldDB" id="A0AA38LPU7"/>
<feature type="non-terminal residue" evidence="1">
    <location>
        <position position="60"/>
    </location>
</feature>
<organism evidence="1 2">
    <name type="scientific">Taxus chinensis</name>
    <name type="common">Chinese yew</name>
    <name type="synonym">Taxus wallichiana var. chinensis</name>
    <dbReference type="NCBI Taxonomy" id="29808"/>
    <lineage>
        <taxon>Eukaryota</taxon>
        <taxon>Viridiplantae</taxon>
        <taxon>Streptophyta</taxon>
        <taxon>Embryophyta</taxon>
        <taxon>Tracheophyta</taxon>
        <taxon>Spermatophyta</taxon>
        <taxon>Pinopsida</taxon>
        <taxon>Pinidae</taxon>
        <taxon>Conifers II</taxon>
        <taxon>Cupressales</taxon>
        <taxon>Taxaceae</taxon>
        <taxon>Taxus</taxon>
    </lineage>
</organism>
<sequence>KHNGASAHERKKGAAIRLQRETIKKIFSRIVATQFLSRELDFCGKFGNRGFCSPKWSRFR</sequence>
<evidence type="ECO:0000313" key="1">
    <source>
        <dbReference type="EMBL" id="KAH9331429.1"/>
    </source>
</evidence>
<name>A0AA38LPU7_TAXCH</name>
<proteinExistence type="predicted"/>
<dbReference type="Proteomes" id="UP000824469">
    <property type="component" value="Unassembled WGS sequence"/>
</dbReference>
<comment type="caution">
    <text evidence="1">The sequence shown here is derived from an EMBL/GenBank/DDBJ whole genome shotgun (WGS) entry which is preliminary data.</text>
</comment>
<keyword evidence="2" id="KW-1185">Reference proteome</keyword>
<feature type="non-terminal residue" evidence="1">
    <location>
        <position position="1"/>
    </location>
</feature>
<accession>A0AA38LPU7</accession>
<reference evidence="1 2" key="1">
    <citation type="journal article" date="2021" name="Nat. Plants">
        <title>The Taxus genome provides insights into paclitaxel biosynthesis.</title>
        <authorList>
            <person name="Xiong X."/>
            <person name="Gou J."/>
            <person name="Liao Q."/>
            <person name="Li Y."/>
            <person name="Zhou Q."/>
            <person name="Bi G."/>
            <person name="Li C."/>
            <person name="Du R."/>
            <person name="Wang X."/>
            <person name="Sun T."/>
            <person name="Guo L."/>
            <person name="Liang H."/>
            <person name="Lu P."/>
            <person name="Wu Y."/>
            <person name="Zhang Z."/>
            <person name="Ro D.K."/>
            <person name="Shang Y."/>
            <person name="Huang S."/>
            <person name="Yan J."/>
        </authorList>
    </citation>
    <scope>NUCLEOTIDE SEQUENCE [LARGE SCALE GENOMIC DNA]</scope>
    <source>
        <strain evidence="1">Ta-2019</strain>
    </source>
</reference>
<dbReference type="EMBL" id="JAHRHJ020000001">
    <property type="protein sequence ID" value="KAH9331429.1"/>
    <property type="molecule type" value="Genomic_DNA"/>
</dbReference>
<protein>
    <submittedName>
        <fullName evidence="1">Uncharacterized protein</fullName>
    </submittedName>
</protein>
<evidence type="ECO:0000313" key="2">
    <source>
        <dbReference type="Proteomes" id="UP000824469"/>
    </source>
</evidence>